<keyword evidence="2" id="KW-1185">Reference proteome</keyword>
<reference evidence="1" key="2">
    <citation type="submission" date="2025-09" db="UniProtKB">
        <authorList>
            <consortium name="Ensembl"/>
        </authorList>
    </citation>
    <scope>IDENTIFICATION</scope>
</reference>
<name>A0A3B3CM23_ORYME</name>
<accession>A0A3B3CM23</accession>
<proteinExistence type="predicted"/>
<evidence type="ECO:0000313" key="1">
    <source>
        <dbReference type="Ensembl" id="ENSOMEP00000018139.1"/>
    </source>
</evidence>
<dbReference type="Proteomes" id="UP000261560">
    <property type="component" value="Unplaced"/>
</dbReference>
<dbReference type="PaxDb" id="30732-ENSOMEP00000018139"/>
<dbReference type="Ensembl" id="ENSOMET00000027039.1">
    <property type="protein sequence ID" value="ENSOMEP00000018139.1"/>
    <property type="gene ID" value="ENSOMEG00000019830.1"/>
</dbReference>
<organism evidence="1 2">
    <name type="scientific">Oryzias melastigma</name>
    <name type="common">Marine medaka</name>
    <dbReference type="NCBI Taxonomy" id="30732"/>
    <lineage>
        <taxon>Eukaryota</taxon>
        <taxon>Metazoa</taxon>
        <taxon>Chordata</taxon>
        <taxon>Craniata</taxon>
        <taxon>Vertebrata</taxon>
        <taxon>Euteleostomi</taxon>
        <taxon>Actinopterygii</taxon>
        <taxon>Neopterygii</taxon>
        <taxon>Teleostei</taxon>
        <taxon>Neoteleostei</taxon>
        <taxon>Acanthomorphata</taxon>
        <taxon>Ovalentaria</taxon>
        <taxon>Atherinomorphae</taxon>
        <taxon>Beloniformes</taxon>
        <taxon>Adrianichthyidae</taxon>
        <taxon>Oryziinae</taxon>
        <taxon>Oryzias</taxon>
    </lineage>
</organism>
<reference evidence="1" key="1">
    <citation type="submission" date="2025-08" db="UniProtKB">
        <authorList>
            <consortium name="Ensembl"/>
        </authorList>
    </citation>
    <scope>IDENTIFICATION</scope>
</reference>
<sequence>MLLSPTSNPLLIISTVVVGKNNQQAWTRCVCLGAGMGYGGPEMAEKIIFTPAHDFHPCPHPAITRSLKLTQEHVKKTKKIIFHWSGSLTSLILFSNRFLQIYFFINSD</sequence>
<dbReference type="AlphaFoldDB" id="A0A3B3CM23"/>
<evidence type="ECO:0000313" key="2">
    <source>
        <dbReference type="Proteomes" id="UP000261560"/>
    </source>
</evidence>
<protein>
    <submittedName>
        <fullName evidence="1">Uncharacterized protein</fullName>
    </submittedName>
</protein>